<name>A0A5B7EMI9_PORTR</name>
<evidence type="ECO:0000313" key="3">
    <source>
        <dbReference type="Proteomes" id="UP000324222"/>
    </source>
</evidence>
<gene>
    <name evidence="2" type="ORF">E2C01_029120</name>
</gene>
<evidence type="ECO:0000313" key="2">
    <source>
        <dbReference type="EMBL" id="MPC35691.1"/>
    </source>
</evidence>
<sequence length="100" mass="10520">MTSQRPRTASTAQRWTGAATACVPRAPARLVEGTEGRMGSAARARIASVGIAEAVLPLTPPATMPNSAKRPSSCHHPANTPSPYQHRVKYLVTVITLSSS</sequence>
<dbReference type="Proteomes" id="UP000324222">
    <property type="component" value="Unassembled WGS sequence"/>
</dbReference>
<dbReference type="EMBL" id="VSRR010003325">
    <property type="protein sequence ID" value="MPC35691.1"/>
    <property type="molecule type" value="Genomic_DNA"/>
</dbReference>
<proteinExistence type="predicted"/>
<reference evidence="2 3" key="1">
    <citation type="submission" date="2019-05" db="EMBL/GenBank/DDBJ databases">
        <title>Another draft genome of Portunus trituberculatus and its Hox gene families provides insights of decapod evolution.</title>
        <authorList>
            <person name="Jeong J.-H."/>
            <person name="Song I."/>
            <person name="Kim S."/>
            <person name="Choi T."/>
            <person name="Kim D."/>
            <person name="Ryu S."/>
            <person name="Kim W."/>
        </authorList>
    </citation>
    <scope>NUCLEOTIDE SEQUENCE [LARGE SCALE GENOMIC DNA]</scope>
    <source>
        <tissue evidence="2">Muscle</tissue>
    </source>
</reference>
<organism evidence="2 3">
    <name type="scientific">Portunus trituberculatus</name>
    <name type="common">Swimming crab</name>
    <name type="synonym">Neptunus trituberculatus</name>
    <dbReference type="NCBI Taxonomy" id="210409"/>
    <lineage>
        <taxon>Eukaryota</taxon>
        <taxon>Metazoa</taxon>
        <taxon>Ecdysozoa</taxon>
        <taxon>Arthropoda</taxon>
        <taxon>Crustacea</taxon>
        <taxon>Multicrustacea</taxon>
        <taxon>Malacostraca</taxon>
        <taxon>Eumalacostraca</taxon>
        <taxon>Eucarida</taxon>
        <taxon>Decapoda</taxon>
        <taxon>Pleocyemata</taxon>
        <taxon>Brachyura</taxon>
        <taxon>Eubrachyura</taxon>
        <taxon>Portunoidea</taxon>
        <taxon>Portunidae</taxon>
        <taxon>Portuninae</taxon>
        <taxon>Portunus</taxon>
    </lineage>
</organism>
<feature type="region of interest" description="Disordered" evidence="1">
    <location>
        <begin position="61"/>
        <end position="83"/>
    </location>
</feature>
<evidence type="ECO:0000256" key="1">
    <source>
        <dbReference type="SAM" id="MobiDB-lite"/>
    </source>
</evidence>
<protein>
    <submittedName>
        <fullName evidence="2">Uncharacterized protein</fullName>
    </submittedName>
</protein>
<keyword evidence="3" id="KW-1185">Reference proteome</keyword>
<comment type="caution">
    <text evidence="2">The sequence shown here is derived from an EMBL/GenBank/DDBJ whole genome shotgun (WGS) entry which is preliminary data.</text>
</comment>
<accession>A0A5B7EMI9</accession>
<dbReference type="AlphaFoldDB" id="A0A5B7EMI9"/>